<proteinExistence type="predicted"/>
<keyword evidence="1" id="KW-0732">Signal</keyword>
<keyword evidence="3" id="KW-1185">Reference proteome</keyword>
<dbReference type="AlphaFoldDB" id="A0A368P1P4"/>
<evidence type="ECO:0000256" key="1">
    <source>
        <dbReference type="SAM" id="SignalP"/>
    </source>
</evidence>
<gene>
    <name evidence="2" type="ORF">DU428_10500</name>
</gene>
<accession>A0A368P1P4</accession>
<organism evidence="2 3">
    <name type="scientific">Oceanihabitans sediminis</name>
    <dbReference type="NCBI Taxonomy" id="1812012"/>
    <lineage>
        <taxon>Bacteria</taxon>
        <taxon>Pseudomonadati</taxon>
        <taxon>Bacteroidota</taxon>
        <taxon>Flavobacteriia</taxon>
        <taxon>Flavobacteriales</taxon>
        <taxon>Flavobacteriaceae</taxon>
        <taxon>Oceanihabitans</taxon>
    </lineage>
</organism>
<feature type="chain" id="PRO_5016752669" evidence="1">
    <location>
        <begin position="24"/>
        <end position="209"/>
    </location>
</feature>
<dbReference type="EMBL" id="QPIG01000004">
    <property type="protein sequence ID" value="RCU56777.1"/>
    <property type="molecule type" value="Genomic_DNA"/>
</dbReference>
<dbReference type="RefSeq" id="WP_072350788.1">
    <property type="nucleotide sequence ID" value="NZ_JAWVXR010000004.1"/>
</dbReference>
<reference evidence="2 3" key="1">
    <citation type="submission" date="2018-07" db="EMBL/GenBank/DDBJ databases">
        <title>Oceanihabitans testaceum sp. nov., isolated from marine sediment.</title>
        <authorList>
            <person name="Li C.-M."/>
        </authorList>
    </citation>
    <scope>NUCLEOTIDE SEQUENCE [LARGE SCALE GENOMIC DNA]</scope>
    <source>
        <strain evidence="2 3">S9-10</strain>
    </source>
</reference>
<protein>
    <submittedName>
        <fullName evidence="2">Uncharacterized protein</fullName>
    </submittedName>
</protein>
<comment type="caution">
    <text evidence="2">The sequence shown here is derived from an EMBL/GenBank/DDBJ whole genome shotgun (WGS) entry which is preliminary data.</text>
</comment>
<dbReference type="OrthoDB" id="1138655at2"/>
<evidence type="ECO:0000313" key="3">
    <source>
        <dbReference type="Proteomes" id="UP000252249"/>
    </source>
</evidence>
<feature type="signal peptide" evidence="1">
    <location>
        <begin position="1"/>
        <end position="23"/>
    </location>
</feature>
<dbReference type="Proteomes" id="UP000252249">
    <property type="component" value="Unassembled WGS sequence"/>
</dbReference>
<evidence type="ECO:0000313" key="2">
    <source>
        <dbReference type="EMBL" id="RCU56777.1"/>
    </source>
</evidence>
<name>A0A368P1P4_9FLAO</name>
<sequence length="209" mass="23536">MKTFSIKLLLVILIINLSSCKQENTPTFSNYKFAEKPQVLSCTDVDSKLLNEALYSFESDIAASYNNHRNNLVLSINTFTRQAASRTPDYAKIATQHSVELASALKDAGFLNDNGVNYNNPVFDCFTEKIQESGLKTTFNALLSTNSLKKELINPPLQRNAHTVGNDKYLAMYVALEYYYSAILNMDLEAENKPAENTKVDFNKRPARK</sequence>